<accession>D2U463</accession>
<reference evidence="1" key="1">
    <citation type="journal article" date="2010" name="Insect Mol. Biol.">
        <title>The draft genome sequence of Arsenophonus nasoniae, son-killer bacterium of Nasonia vitripennis, reveals genes associated with virulence and symbiosis.</title>
        <authorList>
            <person name="Wilkes T."/>
            <person name="Darby A.C."/>
            <person name="Choi J."/>
            <person name="Colborne J.K."/>
            <person name="Werren J.H."/>
            <person name="Hurst G.D.D."/>
        </authorList>
    </citation>
    <scope>NUCLEOTIDE SEQUENCE</scope>
</reference>
<sequence>MTVTVLMVFQRHVPGLDIPAGLDIAVNGGCRTLATRAAHTAQVSELLLHRQVTGRKGIR</sequence>
<gene>
    <name evidence="1" type="ORF">ARN_34740</name>
</gene>
<evidence type="ECO:0000313" key="1">
    <source>
        <dbReference type="EMBL" id="CBA76312.1"/>
    </source>
</evidence>
<protein>
    <submittedName>
        <fullName evidence="1">Uncharacterized protein</fullName>
    </submittedName>
</protein>
<dbReference type="EMBL" id="FN545265">
    <property type="protein sequence ID" value="CBA76312.1"/>
    <property type="molecule type" value="Genomic_DNA"/>
</dbReference>
<organism evidence="1">
    <name type="scientific">Arsenophonus nasoniae</name>
    <name type="common">son-killer infecting Nasonia vitripennis</name>
    <dbReference type="NCBI Taxonomy" id="638"/>
    <lineage>
        <taxon>Bacteria</taxon>
        <taxon>Pseudomonadati</taxon>
        <taxon>Pseudomonadota</taxon>
        <taxon>Gammaproteobacteria</taxon>
        <taxon>Enterobacterales</taxon>
        <taxon>Morganellaceae</taxon>
        <taxon>Arsenophonus</taxon>
    </lineage>
</organism>
<proteinExistence type="predicted"/>
<dbReference type="AlphaFoldDB" id="D2U463"/>
<name>D2U463_9GAMM</name>